<feature type="transmembrane region" description="Helical" evidence="1">
    <location>
        <begin position="39"/>
        <end position="59"/>
    </location>
</feature>
<keyword evidence="1" id="KW-0812">Transmembrane</keyword>
<keyword evidence="1" id="KW-1133">Transmembrane helix</keyword>
<feature type="transmembrane region" description="Helical" evidence="1">
    <location>
        <begin position="65"/>
        <end position="90"/>
    </location>
</feature>
<name>B9YB50_9FIRM</name>
<gene>
    <name evidence="2" type="ORF">HOLDEFILI_03057</name>
</gene>
<organism evidence="2 3">
    <name type="scientific">Holdemania filiformis DSM 12042</name>
    <dbReference type="NCBI Taxonomy" id="545696"/>
    <lineage>
        <taxon>Bacteria</taxon>
        <taxon>Bacillati</taxon>
        <taxon>Bacillota</taxon>
        <taxon>Erysipelotrichia</taxon>
        <taxon>Erysipelotrichales</taxon>
        <taxon>Erysipelotrichaceae</taxon>
        <taxon>Holdemania</taxon>
    </lineage>
</organism>
<protein>
    <recommendedName>
        <fullName evidence="4">SpoOB alpha-helical domain-containing protein</fullName>
    </recommendedName>
</protein>
<accession>B9YB50</accession>
<dbReference type="AlphaFoldDB" id="B9YB50"/>
<reference evidence="2 3" key="1">
    <citation type="submission" date="2008-12" db="EMBL/GenBank/DDBJ databases">
        <authorList>
            <person name="Fulton L."/>
            <person name="Clifton S."/>
            <person name="Fulton B."/>
            <person name="Xu J."/>
            <person name="Minx P."/>
            <person name="Pepin K.H."/>
            <person name="Johnson M."/>
            <person name="Bhonagiri V."/>
            <person name="Nash W.E."/>
            <person name="Mardis E.R."/>
            <person name="Wilson R.K."/>
        </authorList>
    </citation>
    <scope>NUCLEOTIDE SEQUENCE [LARGE SCALE GENOMIC DNA]</scope>
    <source>
        <strain evidence="2 3">DSM 12042</strain>
    </source>
</reference>
<comment type="caution">
    <text evidence="2">The sequence shown here is derived from an EMBL/GenBank/DDBJ whole genome shotgun (WGS) entry which is preliminary data.</text>
</comment>
<dbReference type="HOGENOM" id="CLU_1041199_0_0_9"/>
<proteinExistence type="predicted"/>
<dbReference type="EMBL" id="ACCF01000193">
    <property type="protein sequence ID" value="EEF66780.1"/>
    <property type="molecule type" value="Genomic_DNA"/>
</dbReference>
<evidence type="ECO:0000313" key="3">
    <source>
        <dbReference type="Proteomes" id="UP000005950"/>
    </source>
</evidence>
<dbReference type="Proteomes" id="UP000005950">
    <property type="component" value="Unassembled WGS sequence"/>
</dbReference>
<evidence type="ECO:0000313" key="2">
    <source>
        <dbReference type="EMBL" id="EEF66780.1"/>
    </source>
</evidence>
<keyword evidence="1" id="KW-0472">Membrane</keyword>
<dbReference type="STRING" id="545696.HOLDEFILI_03057"/>
<reference evidence="2 3" key="2">
    <citation type="submission" date="2009-02" db="EMBL/GenBank/DDBJ databases">
        <title>Draft genome sequence of Holdemania filiformis DSM 12042.</title>
        <authorList>
            <person name="Sudarsanam P."/>
            <person name="Ley R."/>
            <person name="Guruge J."/>
            <person name="Turnbaugh P.J."/>
            <person name="Mahowald M."/>
            <person name="Liep D."/>
            <person name="Gordon J."/>
        </authorList>
    </citation>
    <scope>NUCLEOTIDE SEQUENCE [LARGE SCALE GENOMIC DNA]</scope>
    <source>
        <strain evidence="2 3">DSM 12042</strain>
    </source>
</reference>
<evidence type="ECO:0000256" key="1">
    <source>
        <dbReference type="SAM" id="Phobius"/>
    </source>
</evidence>
<evidence type="ECO:0008006" key="4">
    <source>
        <dbReference type="Google" id="ProtNLM"/>
    </source>
</evidence>
<sequence length="267" mass="30612">MKKQSQFLILTIIQLGRDSGRHWGPLTLKGIVMSNKKTMLYLAGFFISQLVLVVAVFGVRKEMAIIQIFIILSLAIAITLVGDFCIFGIIRSVMRYNEEELELRRLTELNQRNYQFYQFAVMQQQNIRYFYHDLSNHLITLEILKEQGETEELNAYAEKLKTQFEHQLPAYKTGNVMLDILIQYNQLHEPACPLTVRGAVPEQFDFSALLHGLQKLAEICPGTPVTLCFEPALRMELPAAEFAQKQKEIETLKQENSLLDIIGVTAE</sequence>